<dbReference type="InterPro" id="IPR003593">
    <property type="entry name" value="AAA+_ATPase"/>
</dbReference>
<dbReference type="EMBL" id="JARJJS010000002">
    <property type="protein sequence ID" value="MDF4024859.1"/>
    <property type="molecule type" value="Genomic_DNA"/>
</dbReference>
<evidence type="ECO:0000256" key="2">
    <source>
        <dbReference type="ARBA" id="ARBA00022448"/>
    </source>
</evidence>
<dbReference type="PANTHER" id="PTHR46743:SF2">
    <property type="entry name" value="TEICHOIC ACIDS EXPORT ATP-BINDING PROTEIN TAGH"/>
    <property type="match status" value="1"/>
</dbReference>
<feature type="domain" description="ABC transporter" evidence="5">
    <location>
        <begin position="34"/>
        <end position="237"/>
    </location>
</feature>
<accession>A0ABT6B9R4</accession>
<evidence type="ECO:0000256" key="4">
    <source>
        <dbReference type="ARBA" id="ARBA00022840"/>
    </source>
</evidence>
<dbReference type="InterPro" id="IPR050683">
    <property type="entry name" value="Bact_Polysacc_Export_ATP-bd"/>
</dbReference>
<evidence type="ECO:0000259" key="5">
    <source>
        <dbReference type="PROSITE" id="PS50893"/>
    </source>
</evidence>
<dbReference type="SMART" id="SM00382">
    <property type="entry name" value="AAA"/>
    <property type="match status" value="1"/>
</dbReference>
<name>A0ABT6B9R4_9GAMM</name>
<protein>
    <submittedName>
        <fullName evidence="6">ABC transporter ATP-binding protein</fullName>
    </submittedName>
</protein>
<keyword evidence="7" id="KW-1185">Reference proteome</keyword>
<dbReference type="PROSITE" id="PS50893">
    <property type="entry name" value="ABC_TRANSPORTER_2"/>
    <property type="match status" value="1"/>
</dbReference>
<evidence type="ECO:0000313" key="6">
    <source>
        <dbReference type="EMBL" id="MDF4024859.1"/>
    </source>
</evidence>
<dbReference type="PANTHER" id="PTHR46743">
    <property type="entry name" value="TEICHOIC ACIDS EXPORT ATP-BINDING PROTEIN TAGH"/>
    <property type="match status" value="1"/>
</dbReference>
<dbReference type="RefSeq" id="WP_320549367.1">
    <property type="nucleotide sequence ID" value="NZ_JAQLOK010000001.1"/>
</dbReference>
<keyword evidence="2" id="KW-0813">Transport</keyword>
<dbReference type="Proteomes" id="UP001528850">
    <property type="component" value="Unassembled WGS sequence"/>
</dbReference>
<organism evidence="6 7">
    <name type="scientific">Luteibacter sahnii</name>
    <dbReference type="NCBI Taxonomy" id="3021977"/>
    <lineage>
        <taxon>Bacteria</taxon>
        <taxon>Pseudomonadati</taxon>
        <taxon>Pseudomonadota</taxon>
        <taxon>Gammaproteobacteria</taxon>
        <taxon>Lysobacterales</taxon>
        <taxon>Rhodanobacteraceae</taxon>
        <taxon>Luteibacter</taxon>
    </lineage>
</organism>
<dbReference type="Gene3D" id="3.40.50.300">
    <property type="entry name" value="P-loop containing nucleotide triphosphate hydrolases"/>
    <property type="match status" value="1"/>
</dbReference>
<reference evidence="6 7" key="1">
    <citation type="journal article" date="2024" name="Curr. Microbiol.">
        <title>Luteibacter sahnii sp. nov., A Novel Yellow-Colored Xanthomonadin Pigment Producing Probiotic Bacterium from Healthy Rice Seed Microbiome.</title>
        <authorList>
            <person name="Jaiswal G."/>
            <person name="Rana R."/>
            <person name="Nayak P.K."/>
            <person name="Chouhan R."/>
            <person name="Gandhi S.G."/>
            <person name="Patel H.K."/>
            <person name="Patil P.B."/>
        </authorList>
    </citation>
    <scope>NUCLEOTIDE SEQUENCE [LARGE SCALE GENOMIC DNA]</scope>
    <source>
        <strain evidence="6 7">PPL201</strain>
    </source>
</reference>
<dbReference type="Pfam" id="PF00005">
    <property type="entry name" value="ABC_tran"/>
    <property type="match status" value="1"/>
</dbReference>
<dbReference type="SUPFAM" id="SSF52540">
    <property type="entry name" value="P-loop containing nucleoside triphosphate hydrolases"/>
    <property type="match status" value="1"/>
</dbReference>
<evidence type="ECO:0000256" key="1">
    <source>
        <dbReference type="ARBA" id="ARBA00005417"/>
    </source>
</evidence>
<dbReference type="InterPro" id="IPR027417">
    <property type="entry name" value="P-loop_NTPase"/>
</dbReference>
<proteinExistence type="inferred from homology"/>
<dbReference type="InterPro" id="IPR015860">
    <property type="entry name" value="ABC_transpr_TagH-like"/>
</dbReference>
<dbReference type="GO" id="GO:0005524">
    <property type="term" value="F:ATP binding"/>
    <property type="evidence" value="ECO:0007669"/>
    <property type="project" value="UniProtKB-KW"/>
</dbReference>
<dbReference type="InterPro" id="IPR003439">
    <property type="entry name" value="ABC_transporter-like_ATP-bd"/>
</dbReference>
<evidence type="ECO:0000256" key="3">
    <source>
        <dbReference type="ARBA" id="ARBA00022741"/>
    </source>
</evidence>
<gene>
    <name evidence="6" type="ORF">P3W24_07790</name>
</gene>
<comment type="caution">
    <text evidence="6">The sequence shown here is derived from an EMBL/GenBank/DDBJ whole genome shotgun (WGS) entry which is preliminary data.</text>
</comment>
<comment type="similarity">
    <text evidence="1">Belongs to the ABC transporter superfamily.</text>
</comment>
<evidence type="ECO:0000313" key="7">
    <source>
        <dbReference type="Proteomes" id="UP001528850"/>
    </source>
</evidence>
<keyword evidence="3" id="KW-0547">Nucleotide-binding</keyword>
<keyword evidence="4 6" id="KW-0067">ATP-binding</keyword>
<dbReference type="CDD" id="cd03220">
    <property type="entry name" value="ABC_KpsT_Wzt"/>
    <property type="match status" value="1"/>
</dbReference>
<sequence>MASILLDNCSLSLPVYGTGNRSLKQMVMSAATGGRIAGGSRQITVVEALRDISLAIEAGDRIGLLGHNGAGKTTLLRLLGGVYEPSGGALRIEGRVTSLIDVTLGMDFEATGYENILLRGLMLGIPRPEIRRLTPDIAEFSGLGDYLAMPVRTYSSGMVLRLAFSIVTSVHADILLMDEWLSVGDAEFVKKAEDRLKALVDKASILVLASHNPKIINDLCNITVSLEHGRITRIERLS</sequence>